<reference evidence="3 4" key="1">
    <citation type="submission" date="2013-11" db="EMBL/GenBank/DDBJ databases">
        <title>Draft genome of the bovine lungworm Dictyocaulus viviparus.</title>
        <authorList>
            <person name="Mitreva M."/>
        </authorList>
    </citation>
    <scope>NUCLEOTIDE SEQUENCE [LARGE SCALE GENOMIC DNA]</scope>
    <source>
        <strain evidence="3 4">HannoverDv2000</strain>
    </source>
</reference>
<reference evidence="4" key="2">
    <citation type="journal article" date="2016" name="Sci. Rep.">
        <title>Dictyocaulus viviparus genome, variome and transcriptome elucidate lungworm biology and support future intervention.</title>
        <authorList>
            <person name="McNulty S.N."/>
            <person name="Strube C."/>
            <person name="Rosa B.A."/>
            <person name="Martin J.C."/>
            <person name="Tyagi R."/>
            <person name="Choi Y.J."/>
            <person name="Wang Q."/>
            <person name="Hallsworth Pepin K."/>
            <person name="Zhang X."/>
            <person name="Ozersky P."/>
            <person name="Wilson R.K."/>
            <person name="Sternberg P.W."/>
            <person name="Gasser R.B."/>
            <person name="Mitreva M."/>
        </authorList>
    </citation>
    <scope>NUCLEOTIDE SEQUENCE [LARGE SCALE GENOMIC DNA]</scope>
    <source>
        <strain evidence="4">HannoverDv2000</strain>
    </source>
</reference>
<feature type="region of interest" description="Disordered" evidence="2">
    <location>
        <begin position="249"/>
        <end position="294"/>
    </location>
</feature>
<dbReference type="AlphaFoldDB" id="A0A0D8XU36"/>
<feature type="region of interest" description="Disordered" evidence="2">
    <location>
        <begin position="64"/>
        <end position="92"/>
    </location>
</feature>
<evidence type="ECO:0000256" key="1">
    <source>
        <dbReference type="SAM" id="Coils"/>
    </source>
</evidence>
<sequence>MNKEAPTADDNLPDRELMTKLIEAFDTMTAQENSFLAVLKNIVEIHEQATSDLAEENDELRKIQETSNGKQNDVNTNDTQESKQKGEDDDDDEKLIKETLKELEQVSIQALAAAELNEKLVETLQRHKKNMARLPRVRSVCEFQDQISDKRIINSFCMDSMMRVSMLELRKDKTEKLKMAANAAIVEVKKAKKEVSINRAELQKKQREAEDLRKAALKAGIQIGAEEQKHSDEVTAALNAQVNNVDRIPPIPVIEKSPEDSKDAKEEDPLEARRKQIRENVRKEKERVHVRKKDTKAHKKKLQHEFKSCRDIVVVTTCIARFPFLSDQLLNSIETLILIYLSDSATNSSNMAVSIEDSFCEQYCTLGHCSTPCVPFGFRVLPYNSFCEQYCTLGHCSTPCVPFGFRVLPYISVVFNVDLKKVDK</sequence>
<dbReference type="OrthoDB" id="2125770at2759"/>
<feature type="compositionally biased region" description="Polar residues" evidence="2">
    <location>
        <begin position="65"/>
        <end position="79"/>
    </location>
</feature>
<protein>
    <submittedName>
        <fullName evidence="3">Uncharacterized protein</fullName>
    </submittedName>
</protein>
<keyword evidence="1" id="KW-0175">Coiled coil</keyword>
<proteinExistence type="predicted"/>
<accession>A0A0D8XU36</accession>
<dbReference type="EMBL" id="KN716278">
    <property type="protein sequence ID" value="KJH48143.1"/>
    <property type="molecule type" value="Genomic_DNA"/>
</dbReference>
<feature type="coiled-coil region" evidence="1">
    <location>
        <begin position="185"/>
        <end position="219"/>
    </location>
</feature>
<evidence type="ECO:0000313" key="3">
    <source>
        <dbReference type="EMBL" id="KJH48143.1"/>
    </source>
</evidence>
<keyword evidence="4" id="KW-1185">Reference proteome</keyword>
<evidence type="ECO:0000256" key="2">
    <source>
        <dbReference type="SAM" id="MobiDB-lite"/>
    </source>
</evidence>
<gene>
    <name evidence="3" type="ORF">DICVIV_05757</name>
</gene>
<evidence type="ECO:0000313" key="4">
    <source>
        <dbReference type="Proteomes" id="UP000053766"/>
    </source>
</evidence>
<name>A0A0D8XU36_DICVI</name>
<feature type="compositionally biased region" description="Basic and acidic residues" evidence="2">
    <location>
        <begin position="256"/>
        <end position="287"/>
    </location>
</feature>
<organism evidence="3 4">
    <name type="scientific">Dictyocaulus viviparus</name>
    <name type="common">Bovine lungworm</name>
    <dbReference type="NCBI Taxonomy" id="29172"/>
    <lineage>
        <taxon>Eukaryota</taxon>
        <taxon>Metazoa</taxon>
        <taxon>Ecdysozoa</taxon>
        <taxon>Nematoda</taxon>
        <taxon>Chromadorea</taxon>
        <taxon>Rhabditida</taxon>
        <taxon>Rhabditina</taxon>
        <taxon>Rhabditomorpha</taxon>
        <taxon>Strongyloidea</taxon>
        <taxon>Metastrongylidae</taxon>
        <taxon>Dictyocaulus</taxon>
    </lineage>
</organism>
<dbReference type="Proteomes" id="UP000053766">
    <property type="component" value="Unassembled WGS sequence"/>
</dbReference>